<feature type="compositionally biased region" description="Low complexity" evidence="5">
    <location>
        <begin position="360"/>
        <end position="373"/>
    </location>
</feature>
<dbReference type="Proteomes" id="UP000536381">
    <property type="component" value="Unassembled WGS sequence"/>
</dbReference>
<dbReference type="AlphaFoldDB" id="A0A7L2IZZ2"/>
<protein>
    <submittedName>
        <fullName evidence="7">RUBIC protein</fullName>
    </submittedName>
</protein>
<keyword evidence="4" id="KW-0072">Autophagy</keyword>
<dbReference type="GO" id="GO:0006914">
    <property type="term" value="P:autophagy"/>
    <property type="evidence" value="ECO:0007669"/>
    <property type="project" value="UniProtKB-KW"/>
</dbReference>
<dbReference type="InterPro" id="IPR037213">
    <property type="entry name" value="Run_dom_sf"/>
</dbReference>
<feature type="non-terminal residue" evidence="7">
    <location>
        <position position="1"/>
    </location>
</feature>
<dbReference type="GO" id="GO:0005770">
    <property type="term" value="C:late endosome"/>
    <property type="evidence" value="ECO:0007669"/>
    <property type="project" value="UniProtKB-SubCell"/>
</dbReference>
<keyword evidence="2" id="KW-0597">Phosphoprotein</keyword>
<feature type="region of interest" description="Disordered" evidence="5">
    <location>
        <begin position="217"/>
        <end position="429"/>
    </location>
</feature>
<evidence type="ECO:0000259" key="6">
    <source>
        <dbReference type="PROSITE" id="PS50826"/>
    </source>
</evidence>
<dbReference type="PANTHER" id="PTHR45971">
    <property type="entry name" value="PHOX (PX) DOMAIN-CONTAINING PROTEIN"/>
    <property type="match status" value="1"/>
</dbReference>
<dbReference type="OrthoDB" id="10067503at2759"/>
<feature type="compositionally biased region" description="Low complexity" evidence="5">
    <location>
        <begin position="217"/>
        <end position="250"/>
    </location>
</feature>
<evidence type="ECO:0000256" key="2">
    <source>
        <dbReference type="ARBA" id="ARBA00022553"/>
    </source>
</evidence>
<dbReference type="EMBL" id="VWYK01124153">
    <property type="protein sequence ID" value="NXR15636.1"/>
    <property type="molecule type" value="Genomic_DNA"/>
</dbReference>
<feature type="compositionally biased region" description="Polar residues" evidence="5">
    <location>
        <begin position="291"/>
        <end position="300"/>
    </location>
</feature>
<feature type="compositionally biased region" description="Low complexity" evidence="5">
    <location>
        <begin position="320"/>
        <end position="352"/>
    </location>
</feature>
<dbReference type="CDD" id="cd17686">
    <property type="entry name" value="RUN_RUBCN"/>
    <property type="match status" value="1"/>
</dbReference>
<dbReference type="Pfam" id="PF13901">
    <property type="entry name" value="RH_dom"/>
    <property type="match status" value="1"/>
</dbReference>
<dbReference type="GO" id="GO:1901097">
    <property type="term" value="P:negative regulation of autophagosome maturation"/>
    <property type="evidence" value="ECO:0007669"/>
    <property type="project" value="TreeGrafter"/>
</dbReference>
<sequence>HWKLLGNLKTTVECLVSTTNPNVWSKYGGLERLCRDMHSILYHGLIHDKVCCRQKDYWQFVKDICWLSPGSAHHLEKFISLQESRQPDSEGPGDQAIAQLWLQHSLQCHCLSVQLRPLLGNRQYIRKFYSDTAFLLSDAHVTAMLQCLEAVEQNNPRLLAQIDTSMLARKNNGAPLVTKSQSLTALPASPYVPAAGCMQQRCFGSFSSLHHLASSGLSDRRPVSSSVSSSASQPQDHCPSSRSSSFSEGRSPLEQPGPVNHFHIPSPKDPFSPASEMSSSTTSQSEDTWTGSQDDPQSDVNDGPEYLAIGNLGRRGRACSSASTNSTKSSSSKLFSSSSSQKLDSVSSVGEQGVSGGESRGLSLLRRSSFSEGQSSAPQSILKKSHVRSHSDTNVASGKLHESHGDPGGRRGPVSASTQSSELSTPGSLYMEYDSGQYLSSGEGMFRRPSEGQSLISYLSEQDFGSCADLEKENAHFSISESLIAAIELMKCNMMSRQLEEEEEEDSDKEIQELKQKIRIRRQQIRTRHLFPTCREMGSDSLVATDSESQFSSHGSMRLSDSGSVEDVEEYEIQDADIKRNPDSSRKSFLSSESISHSFLNSNSAEAVAMGLLKQFEGMQLPAASELEWLVPEHDAPQKLLPIPDSLPVSPDDGEHADIYKLRIRVRGNLEWAPPRPQIIFNIHPAPTRKVAVAKQNYRCAGCGIRTDPDYIKRLRYCEYLGKYFCQCCHENAQMVIPSRILRKWDFSKYCVSNFSKDLLSKIWSDPLFNVQDINPALYRKVKSLNQVWLLRIQLFHMKNMFKTCRLAKDLLDAFDAVPGHLTEDLHLYSLSDLSATKKGDLVPRLTELLKAGSLHVEKCMLCQAKGFICEFCQNESDIIFPFELNKCRTCEECKACYHKSCFKSSHCPRCERLQARRELLAKQSMESYVSDYEDELEQPEVVAAT</sequence>
<evidence type="ECO:0000256" key="1">
    <source>
        <dbReference type="ARBA" id="ARBA00004603"/>
    </source>
</evidence>
<dbReference type="InterPro" id="IPR052428">
    <property type="entry name" value="Autophagy_HostDef_Reg"/>
</dbReference>
<reference evidence="7 8" key="1">
    <citation type="submission" date="2019-09" db="EMBL/GenBank/DDBJ databases">
        <title>Bird 10,000 Genomes (B10K) Project - Family phase.</title>
        <authorList>
            <person name="Zhang G."/>
        </authorList>
    </citation>
    <scope>NUCLEOTIDE SEQUENCE [LARGE SCALE GENOMIC DNA]</scope>
    <source>
        <strain evidence="7">B10K-DU-001-42</strain>
        <tissue evidence="7">Muscle</tissue>
    </source>
</reference>
<feature type="compositionally biased region" description="Basic and acidic residues" evidence="5">
    <location>
        <begin position="399"/>
        <end position="409"/>
    </location>
</feature>
<dbReference type="GO" id="GO:0045806">
    <property type="term" value="P:negative regulation of endocytosis"/>
    <property type="evidence" value="ECO:0007669"/>
    <property type="project" value="TreeGrafter"/>
</dbReference>
<dbReference type="SMART" id="SM01175">
    <property type="entry name" value="DUF4206"/>
    <property type="match status" value="1"/>
</dbReference>
<dbReference type="Pfam" id="PF21054">
    <property type="entry name" value="RUBC_PIKBD"/>
    <property type="match status" value="1"/>
</dbReference>
<proteinExistence type="predicted"/>
<dbReference type="SUPFAM" id="SSF140741">
    <property type="entry name" value="RUN domain-like"/>
    <property type="match status" value="1"/>
</dbReference>
<organism evidence="7 8">
    <name type="scientific">Semnornis frantzii</name>
    <dbReference type="NCBI Taxonomy" id="91796"/>
    <lineage>
        <taxon>Eukaryota</taxon>
        <taxon>Metazoa</taxon>
        <taxon>Chordata</taxon>
        <taxon>Craniata</taxon>
        <taxon>Vertebrata</taxon>
        <taxon>Euteleostomi</taxon>
        <taxon>Archelosauria</taxon>
        <taxon>Archosauria</taxon>
        <taxon>Dinosauria</taxon>
        <taxon>Saurischia</taxon>
        <taxon>Theropoda</taxon>
        <taxon>Coelurosauria</taxon>
        <taxon>Aves</taxon>
        <taxon>Neognathae</taxon>
        <taxon>Neoaves</taxon>
        <taxon>Telluraves</taxon>
        <taxon>Coraciimorphae</taxon>
        <taxon>Piciformes</taxon>
        <taxon>Ramphastidae</taxon>
        <taxon>Semnornis</taxon>
    </lineage>
</organism>
<feature type="region of interest" description="Disordered" evidence="5">
    <location>
        <begin position="545"/>
        <end position="569"/>
    </location>
</feature>
<evidence type="ECO:0000313" key="8">
    <source>
        <dbReference type="Proteomes" id="UP000536381"/>
    </source>
</evidence>
<keyword evidence="3" id="KW-0967">Endosome</keyword>
<evidence type="ECO:0000256" key="3">
    <source>
        <dbReference type="ARBA" id="ARBA00022753"/>
    </source>
</evidence>
<dbReference type="InterPro" id="IPR048569">
    <property type="entry name" value="RUBC_PIKBD"/>
</dbReference>
<dbReference type="SMART" id="SM00593">
    <property type="entry name" value="RUN"/>
    <property type="match status" value="1"/>
</dbReference>
<dbReference type="GO" id="GO:1901981">
    <property type="term" value="F:phosphatidylinositol phosphate binding"/>
    <property type="evidence" value="ECO:0007669"/>
    <property type="project" value="TreeGrafter"/>
</dbReference>
<dbReference type="InterPro" id="IPR004012">
    <property type="entry name" value="Run_dom"/>
</dbReference>
<dbReference type="InterPro" id="IPR025258">
    <property type="entry name" value="RH_dom"/>
</dbReference>
<feature type="compositionally biased region" description="Low complexity" evidence="5">
    <location>
        <begin position="272"/>
        <end position="290"/>
    </location>
</feature>
<dbReference type="PANTHER" id="PTHR45971:SF3">
    <property type="entry name" value="RUN DOMAIN BECLIN-1-INTERACTING AND CYSTEINE-RICH DOMAIN-CONTAINING PROTEIN"/>
    <property type="match status" value="1"/>
</dbReference>
<gene>
    <name evidence="7" type="primary">Rubcn</name>
    <name evidence="7" type="ORF">SEMFRA_R05731</name>
</gene>
<feature type="domain" description="RUN" evidence="6">
    <location>
        <begin position="24"/>
        <end position="165"/>
    </location>
</feature>
<dbReference type="Gene3D" id="1.20.58.900">
    <property type="match status" value="1"/>
</dbReference>
<keyword evidence="8" id="KW-1185">Reference proteome</keyword>
<evidence type="ECO:0000256" key="5">
    <source>
        <dbReference type="SAM" id="MobiDB-lite"/>
    </source>
</evidence>
<name>A0A7L2IZZ2_9PICI</name>
<dbReference type="GO" id="GO:0005769">
    <property type="term" value="C:early endosome"/>
    <property type="evidence" value="ECO:0007669"/>
    <property type="project" value="TreeGrafter"/>
</dbReference>
<feature type="compositionally biased region" description="Polar residues" evidence="5">
    <location>
        <begin position="415"/>
        <end position="427"/>
    </location>
</feature>
<evidence type="ECO:0000313" key="7">
    <source>
        <dbReference type="EMBL" id="NXR15636.1"/>
    </source>
</evidence>
<accession>A0A7L2IZZ2</accession>
<evidence type="ECO:0000256" key="4">
    <source>
        <dbReference type="ARBA" id="ARBA00023006"/>
    </source>
</evidence>
<feature type="non-terminal residue" evidence="7">
    <location>
        <position position="946"/>
    </location>
</feature>
<dbReference type="Pfam" id="PF02759">
    <property type="entry name" value="RUN"/>
    <property type="match status" value="1"/>
</dbReference>
<comment type="caution">
    <text evidence="7">The sequence shown here is derived from an EMBL/GenBank/DDBJ whole genome shotgun (WGS) entry which is preliminary data.</text>
</comment>
<comment type="subcellular location">
    <subcellularLocation>
        <location evidence="1">Late endosome</location>
    </subcellularLocation>
</comment>
<dbReference type="PROSITE" id="PS50826">
    <property type="entry name" value="RUN"/>
    <property type="match status" value="1"/>
</dbReference>
<feature type="compositionally biased region" description="Polar residues" evidence="5">
    <location>
        <begin position="545"/>
        <end position="563"/>
    </location>
</feature>